<evidence type="ECO:0000313" key="1">
    <source>
        <dbReference type="EMBL" id="MDU0326218.1"/>
    </source>
</evidence>
<reference evidence="1 2" key="1">
    <citation type="submission" date="2023-09" db="EMBL/GenBank/DDBJ databases">
        <title>Microbacterium fusihabitans sp. nov., Microbacterium phycihabitans sp. nov., and Microbacterium cervinum sp. nov., isolated from dried seaweeds of beach.</title>
        <authorList>
            <person name="Lee S.D."/>
        </authorList>
    </citation>
    <scope>NUCLEOTIDE SEQUENCE [LARGE SCALE GENOMIC DNA]</scope>
    <source>
        <strain evidence="1 2">KSW2-21</strain>
    </source>
</reference>
<gene>
    <name evidence="1" type="ORF">RWH43_05530</name>
</gene>
<proteinExistence type="predicted"/>
<keyword evidence="2" id="KW-1185">Reference proteome</keyword>
<organism evidence="1 2">
    <name type="scientific">Microbacterium algihabitans</name>
    <dbReference type="NCBI Taxonomy" id="3075992"/>
    <lineage>
        <taxon>Bacteria</taxon>
        <taxon>Bacillati</taxon>
        <taxon>Actinomycetota</taxon>
        <taxon>Actinomycetes</taxon>
        <taxon>Micrococcales</taxon>
        <taxon>Microbacteriaceae</taxon>
        <taxon>Microbacterium</taxon>
    </lineage>
</organism>
<protein>
    <submittedName>
        <fullName evidence="1">Uncharacterized protein</fullName>
    </submittedName>
</protein>
<comment type="caution">
    <text evidence="1">The sequence shown here is derived from an EMBL/GenBank/DDBJ whole genome shotgun (WGS) entry which is preliminary data.</text>
</comment>
<dbReference type="EMBL" id="JAWDIU010000001">
    <property type="protein sequence ID" value="MDU0326218.1"/>
    <property type="molecule type" value="Genomic_DNA"/>
</dbReference>
<evidence type="ECO:0000313" key="2">
    <source>
        <dbReference type="Proteomes" id="UP001256673"/>
    </source>
</evidence>
<sequence length="169" mass="18180">MSALTLITRFTSGVRVEGDRGGLAWDGIDAGIGTAPSTLLYGIDLRSTHRGRHLRHAAHERLALLDERLSSGPDYRRVLVVVSVACARDAEYARPRLEAAAETVLQSAERRRGHSIALAVVVCPVSLDAATVRSHLCDAATGIPDGACAALWDDVRAEGLRRALVRQHL</sequence>
<name>A0ABU3RTH7_9MICO</name>
<dbReference type="RefSeq" id="WP_144830863.1">
    <property type="nucleotide sequence ID" value="NZ_JAWDIU010000001.1"/>
</dbReference>
<dbReference type="Proteomes" id="UP001256673">
    <property type="component" value="Unassembled WGS sequence"/>
</dbReference>
<accession>A0ABU3RTH7</accession>